<dbReference type="Pfam" id="PF01850">
    <property type="entry name" value="PIN"/>
    <property type="match status" value="1"/>
</dbReference>
<name>A0A7J3M1J9_ARCFL</name>
<dbReference type="SUPFAM" id="SSF88723">
    <property type="entry name" value="PIN domain-like"/>
    <property type="match status" value="1"/>
</dbReference>
<protein>
    <submittedName>
        <fullName evidence="2">PIN domain-containing protein</fullName>
    </submittedName>
</protein>
<feature type="domain" description="PIN" evidence="1">
    <location>
        <begin position="2"/>
        <end position="143"/>
    </location>
</feature>
<evidence type="ECO:0000313" key="2">
    <source>
        <dbReference type="EMBL" id="HGT82912.1"/>
    </source>
</evidence>
<sequence>MEKVLIDTNVLVNFLLRTKFSEKSKEIIKTALTLYFPVIFVNIFEEAIFILIREELKSKGISEFYDQKEFLEKHGYENLFIHRKFMDFLRKAEINVLENRFESRDFLWILEEYRLFPNDALIAATCKHYGIKKIATFDEDFKRVDFLEVLEL</sequence>
<accession>A0A7J3M1J9</accession>
<dbReference type="Gene3D" id="3.40.50.1010">
    <property type="entry name" value="5'-nuclease"/>
    <property type="match status" value="1"/>
</dbReference>
<dbReference type="AlphaFoldDB" id="A0A7J3M1J9"/>
<gene>
    <name evidence="2" type="ORF">ENT52_04215</name>
</gene>
<dbReference type="InterPro" id="IPR002716">
    <property type="entry name" value="PIN_dom"/>
</dbReference>
<dbReference type="PANTHER" id="PTHR39677:SF4">
    <property type="entry name" value="RIBONUCLEASE VAPC6"/>
    <property type="match status" value="1"/>
</dbReference>
<comment type="caution">
    <text evidence="2">The sequence shown here is derived from an EMBL/GenBank/DDBJ whole genome shotgun (WGS) entry which is preliminary data.</text>
</comment>
<reference evidence="2" key="1">
    <citation type="journal article" date="2020" name="mSystems">
        <title>Genome- and Community-Level Interaction Insights into Carbon Utilization and Element Cycling Functions of Hydrothermarchaeota in Hydrothermal Sediment.</title>
        <authorList>
            <person name="Zhou Z."/>
            <person name="Liu Y."/>
            <person name="Xu W."/>
            <person name="Pan J."/>
            <person name="Luo Z.H."/>
            <person name="Li M."/>
        </authorList>
    </citation>
    <scope>NUCLEOTIDE SEQUENCE [LARGE SCALE GENOMIC DNA]</scope>
    <source>
        <strain evidence="2">SpSt-587</strain>
    </source>
</reference>
<organism evidence="2">
    <name type="scientific">Archaeoglobus fulgidus</name>
    <dbReference type="NCBI Taxonomy" id="2234"/>
    <lineage>
        <taxon>Archaea</taxon>
        <taxon>Methanobacteriati</taxon>
        <taxon>Methanobacteriota</taxon>
        <taxon>Archaeoglobi</taxon>
        <taxon>Archaeoglobales</taxon>
        <taxon>Archaeoglobaceae</taxon>
        <taxon>Archaeoglobus</taxon>
    </lineage>
</organism>
<dbReference type="InterPro" id="IPR029060">
    <property type="entry name" value="PIN-like_dom_sf"/>
</dbReference>
<dbReference type="EMBL" id="DSYZ01000087">
    <property type="protein sequence ID" value="HGT82912.1"/>
    <property type="molecule type" value="Genomic_DNA"/>
</dbReference>
<dbReference type="SMART" id="SM00670">
    <property type="entry name" value="PINc"/>
    <property type="match status" value="1"/>
</dbReference>
<proteinExistence type="predicted"/>
<evidence type="ECO:0000259" key="1">
    <source>
        <dbReference type="SMART" id="SM00670"/>
    </source>
</evidence>
<dbReference type="PANTHER" id="PTHR39677">
    <property type="entry name" value="RIBONUCLEASE VAPC6"/>
    <property type="match status" value="1"/>
</dbReference>